<dbReference type="Proteomes" id="UP000484255">
    <property type="component" value="Unassembled WGS sequence"/>
</dbReference>
<keyword evidence="5 6" id="KW-0408">Iron</keyword>
<dbReference type="GO" id="GO:0042597">
    <property type="term" value="C:periplasmic space"/>
    <property type="evidence" value="ECO:0007669"/>
    <property type="project" value="InterPro"/>
</dbReference>
<dbReference type="Pfam" id="PF01322">
    <property type="entry name" value="Cytochrom_C_2"/>
    <property type="match status" value="1"/>
</dbReference>
<evidence type="ECO:0000256" key="5">
    <source>
        <dbReference type="ARBA" id="ARBA00023004"/>
    </source>
</evidence>
<dbReference type="EMBL" id="JAAGOH010000015">
    <property type="protein sequence ID" value="NDY92182.1"/>
    <property type="molecule type" value="Genomic_DNA"/>
</dbReference>
<evidence type="ECO:0000256" key="1">
    <source>
        <dbReference type="ARBA" id="ARBA00022448"/>
    </source>
</evidence>
<dbReference type="InterPro" id="IPR010980">
    <property type="entry name" value="Cyt_c/b562"/>
</dbReference>
<dbReference type="GO" id="GO:0020037">
    <property type="term" value="F:heme binding"/>
    <property type="evidence" value="ECO:0007669"/>
    <property type="project" value="InterPro"/>
</dbReference>
<feature type="signal peptide" evidence="8">
    <location>
        <begin position="1"/>
        <end position="22"/>
    </location>
</feature>
<proteinExistence type="predicted"/>
<keyword evidence="2 7" id="KW-0349">Heme</keyword>
<dbReference type="GO" id="GO:0022900">
    <property type="term" value="P:electron transport chain"/>
    <property type="evidence" value="ECO:0007669"/>
    <property type="project" value="InterPro"/>
</dbReference>
<dbReference type="PROSITE" id="PS51009">
    <property type="entry name" value="CYTCII"/>
    <property type="match status" value="1"/>
</dbReference>
<evidence type="ECO:0000256" key="8">
    <source>
        <dbReference type="SAM" id="SignalP"/>
    </source>
</evidence>
<evidence type="ECO:0000256" key="6">
    <source>
        <dbReference type="PIRSR" id="PIRSR000027-1"/>
    </source>
</evidence>
<reference evidence="9 10" key="1">
    <citation type="submission" date="2020-02" db="EMBL/GenBank/DDBJ databases">
        <title>Ideonella bacterium strain TBM-1.</title>
        <authorList>
            <person name="Chen W.-M."/>
        </authorList>
    </citation>
    <scope>NUCLEOTIDE SEQUENCE [LARGE SCALE GENOMIC DNA]</scope>
    <source>
        <strain evidence="9 10">TBM-1</strain>
    </source>
</reference>
<dbReference type="InterPro" id="IPR015984">
    <property type="entry name" value="Cyt_c_prime_subgr"/>
</dbReference>
<feature type="binding site" description="covalent" evidence="7">
    <location>
        <position position="140"/>
    </location>
    <ligand>
        <name>heme c</name>
        <dbReference type="ChEBI" id="CHEBI:61717"/>
    </ligand>
</feature>
<protein>
    <submittedName>
        <fullName evidence="9">Cytochrome c</fullName>
    </submittedName>
</protein>
<feature type="chain" id="PRO_5028948958" evidence="8">
    <location>
        <begin position="23"/>
        <end position="150"/>
    </location>
</feature>
<keyword evidence="4" id="KW-0249">Electron transport</keyword>
<accession>A0A7C9TKX3</accession>
<keyword evidence="3 6" id="KW-0479">Metal-binding</keyword>
<dbReference type="AlphaFoldDB" id="A0A7C9TKX3"/>
<comment type="PTM">
    <text evidence="7">Binds 1 heme group per subunit.</text>
</comment>
<dbReference type="RefSeq" id="WP_163458027.1">
    <property type="nucleotide sequence ID" value="NZ_JAAGOH010000015.1"/>
</dbReference>
<evidence type="ECO:0000313" key="10">
    <source>
        <dbReference type="Proteomes" id="UP000484255"/>
    </source>
</evidence>
<feature type="binding site" description="axial binding residue" evidence="6">
    <location>
        <position position="144"/>
    </location>
    <ligand>
        <name>heme c</name>
        <dbReference type="ChEBI" id="CHEBI:61717"/>
    </ligand>
    <ligandPart>
        <name>Fe</name>
        <dbReference type="ChEBI" id="CHEBI:18248"/>
    </ligandPart>
</feature>
<evidence type="ECO:0000313" key="9">
    <source>
        <dbReference type="EMBL" id="NDY92182.1"/>
    </source>
</evidence>
<dbReference type="InterPro" id="IPR012127">
    <property type="entry name" value="Cyt_c_prime"/>
</dbReference>
<dbReference type="SUPFAM" id="SSF47175">
    <property type="entry name" value="Cytochromes"/>
    <property type="match status" value="1"/>
</dbReference>
<name>A0A7C9TKX3_9BURK</name>
<dbReference type="PIRSF" id="PIRSF000027">
    <property type="entry name" value="Cytc_c_prime"/>
    <property type="match status" value="1"/>
</dbReference>
<evidence type="ECO:0000256" key="2">
    <source>
        <dbReference type="ARBA" id="ARBA00022617"/>
    </source>
</evidence>
<evidence type="ECO:0000256" key="7">
    <source>
        <dbReference type="PIRSR" id="PIRSR000027-2"/>
    </source>
</evidence>
<dbReference type="Gene3D" id="1.20.120.10">
    <property type="entry name" value="Cytochrome c/b562"/>
    <property type="match status" value="1"/>
</dbReference>
<comment type="caution">
    <text evidence="9">The sequence shown here is derived from an EMBL/GenBank/DDBJ whole genome shotgun (WGS) entry which is preliminary data.</text>
</comment>
<evidence type="ECO:0000256" key="4">
    <source>
        <dbReference type="ARBA" id="ARBA00022982"/>
    </source>
</evidence>
<keyword evidence="8" id="KW-0732">Signal</keyword>
<evidence type="ECO:0000256" key="3">
    <source>
        <dbReference type="ARBA" id="ARBA00022723"/>
    </source>
</evidence>
<dbReference type="GO" id="GO:0009055">
    <property type="term" value="F:electron transfer activity"/>
    <property type="evidence" value="ECO:0007669"/>
    <property type="project" value="InterPro"/>
</dbReference>
<keyword evidence="1" id="KW-0813">Transport</keyword>
<dbReference type="InterPro" id="IPR002321">
    <property type="entry name" value="Cyt_c_II"/>
</dbReference>
<organism evidence="9 10">
    <name type="scientific">Ideonella livida</name>
    <dbReference type="NCBI Taxonomy" id="2707176"/>
    <lineage>
        <taxon>Bacteria</taxon>
        <taxon>Pseudomonadati</taxon>
        <taxon>Pseudomonadota</taxon>
        <taxon>Betaproteobacteria</taxon>
        <taxon>Burkholderiales</taxon>
        <taxon>Sphaerotilaceae</taxon>
        <taxon>Ideonella</taxon>
    </lineage>
</organism>
<keyword evidence="10" id="KW-1185">Reference proteome</keyword>
<dbReference type="PRINTS" id="PR00608">
    <property type="entry name" value="CYTCHROMECII"/>
</dbReference>
<feature type="binding site" description="covalent" evidence="7">
    <location>
        <position position="143"/>
    </location>
    <ligand>
        <name>heme c</name>
        <dbReference type="ChEBI" id="CHEBI:61717"/>
    </ligand>
</feature>
<gene>
    <name evidence="9" type="ORF">G3A44_13400</name>
</gene>
<sequence>MKRLILACVAPLCLMMAMPAAAQFQKPEQAVKYRKSVFTVTSQHMSRLRAMAEGKAPFDPKLAEANANLVAMLAPLPWSAFGEGTNVGNTDAKPEVWSQGDKFKQASQAYQDEVVKLQAAAKTGNLDQLKAALGATGKSCKACHDSFKKD</sequence>
<dbReference type="GO" id="GO:0005506">
    <property type="term" value="F:iron ion binding"/>
    <property type="evidence" value="ECO:0007669"/>
    <property type="project" value="InterPro"/>
</dbReference>